<sequence>QLALVQIKGATVQEGNEVTLKCNMERGDMSRYYMYWYRQGPRGKEWISTDGSTYEGFKDRFKRGCSTQEPQARASDWRHCCPVLFACVSFFLFLWHCE</sequence>
<proteinExistence type="predicted"/>
<feature type="domain" description="Ig-like" evidence="1">
    <location>
        <begin position="1"/>
        <end position="40"/>
    </location>
</feature>
<protein>
    <recommendedName>
        <fullName evidence="1">Ig-like domain-containing protein</fullName>
    </recommendedName>
</protein>
<organism evidence="2 3">
    <name type="scientific">Serinus canaria</name>
    <name type="common">Island canary</name>
    <name type="synonym">Fringilla canaria</name>
    <dbReference type="NCBI Taxonomy" id="9135"/>
    <lineage>
        <taxon>Eukaryota</taxon>
        <taxon>Metazoa</taxon>
        <taxon>Chordata</taxon>
        <taxon>Craniata</taxon>
        <taxon>Vertebrata</taxon>
        <taxon>Euteleostomi</taxon>
        <taxon>Archelosauria</taxon>
        <taxon>Archosauria</taxon>
        <taxon>Dinosauria</taxon>
        <taxon>Saurischia</taxon>
        <taxon>Theropoda</taxon>
        <taxon>Coelurosauria</taxon>
        <taxon>Aves</taxon>
        <taxon>Neognathae</taxon>
        <taxon>Neoaves</taxon>
        <taxon>Telluraves</taxon>
        <taxon>Australaves</taxon>
        <taxon>Passeriformes</taxon>
        <taxon>Passeroidea</taxon>
        <taxon>Fringillidae</taxon>
        <taxon>Carduelinae</taxon>
        <taxon>Serinus</taxon>
    </lineage>
</organism>
<dbReference type="Ensembl" id="ENSSCAT00000019687.1">
    <property type="protein sequence ID" value="ENSSCAP00000017582.1"/>
    <property type="gene ID" value="ENSSCAG00000012764.1"/>
</dbReference>
<dbReference type="PROSITE" id="PS50835">
    <property type="entry name" value="IG_LIKE"/>
    <property type="match status" value="1"/>
</dbReference>
<dbReference type="Proteomes" id="UP000694409">
    <property type="component" value="Unassembled WGS sequence"/>
</dbReference>
<dbReference type="GeneTree" id="ENSGT00960000189332"/>
<dbReference type="AlphaFoldDB" id="A0A8C9NFW5"/>
<name>A0A8C9NFW5_SERCA</name>
<evidence type="ECO:0000313" key="2">
    <source>
        <dbReference type="Ensembl" id="ENSSCAP00000017582.1"/>
    </source>
</evidence>
<dbReference type="InterPro" id="IPR007110">
    <property type="entry name" value="Ig-like_dom"/>
</dbReference>
<accession>A0A8C9NFW5</accession>
<dbReference type="Gene3D" id="2.60.40.10">
    <property type="entry name" value="Immunoglobulins"/>
    <property type="match status" value="1"/>
</dbReference>
<evidence type="ECO:0000313" key="3">
    <source>
        <dbReference type="Proteomes" id="UP000694409"/>
    </source>
</evidence>
<dbReference type="InterPro" id="IPR036179">
    <property type="entry name" value="Ig-like_dom_sf"/>
</dbReference>
<keyword evidence="3" id="KW-1185">Reference proteome</keyword>
<dbReference type="SUPFAM" id="SSF48726">
    <property type="entry name" value="Immunoglobulin"/>
    <property type="match status" value="1"/>
</dbReference>
<reference evidence="2" key="2">
    <citation type="submission" date="2025-09" db="UniProtKB">
        <authorList>
            <consortium name="Ensembl"/>
        </authorList>
    </citation>
    <scope>IDENTIFICATION</scope>
</reference>
<dbReference type="InterPro" id="IPR013783">
    <property type="entry name" value="Ig-like_fold"/>
</dbReference>
<reference evidence="2" key="1">
    <citation type="submission" date="2025-08" db="UniProtKB">
        <authorList>
            <consortium name="Ensembl"/>
        </authorList>
    </citation>
    <scope>IDENTIFICATION</scope>
</reference>
<evidence type="ECO:0000259" key="1">
    <source>
        <dbReference type="PROSITE" id="PS50835"/>
    </source>
</evidence>